<organism evidence="2 3">
    <name type="scientific">Algoriphagus faecimaris</name>
    <dbReference type="NCBI Taxonomy" id="686796"/>
    <lineage>
        <taxon>Bacteria</taxon>
        <taxon>Pseudomonadati</taxon>
        <taxon>Bacteroidota</taxon>
        <taxon>Cytophagia</taxon>
        <taxon>Cytophagales</taxon>
        <taxon>Cyclobacteriaceae</taxon>
        <taxon>Algoriphagus</taxon>
    </lineage>
</organism>
<keyword evidence="1" id="KW-0472">Membrane</keyword>
<reference evidence="3" key="1">
    <citation type="submission" date="2016-10" db="EMBL/GenBank/DDBJ databases">
        <authorList>
            <person name="Varghese N."/>
            <person name="Submissions S."/>
        </authorList>
    </citation>
    <scope>NUCLEOTIDE SEQUENCE [LARGE SCALE GENOMIC DNA]</scope>
    <source>
        <strain evidence="3">DSM 23095</strain>
    </source>
</reference>
<sequence length="114" mass="13257">MKQLPKLKPFEAPEGYFESLPDQIFQKLEPKTDYTWVKWAAAILIFLAVGIYQFYPSSSENNLLALEEEVNLYIDSNYWTAEDLLGMSENPEAILDEILAEEMPYADLLWEDEN</sequence>
<keyword evidence="3" id="KW-1185">Reference proteome</keyword>
<gene>
    <name evidence="2" type="ORF">SAMN04488104_103725</name>
</gene>
<evidence type="ECO:0000313" key="3">
    <source>
        <dbReference type="Proteomes" id="UP000199060"/>
    </source>
</evidence>
<evidence type="ECO:0000256" key="1">
    <source>
        <dbReference type="SAM" id="Phobius"/>
    </source>
</evidence>
<accession>A0A1G6VQ86</accession>
<keyword evidence="1" id="KW-0812">Transmembrane</keyword>
<evidence type="ECO:0000313" key="2">
    <source>
        <dbReference type="EMBL" id="SDD55709.1"/>
    </source>
</evidence>
<dbReference type="AlphaFoldDB" id="A0A1G6VQ86"/>
<keyword evidence="1" id="KW-1133">Transmembrane helix</keyword>
<dbReference type="Proteomes" id="UP000199060">
    <property type="component" value="Unassembled WGS sequence"/>
</dbReference>
<protein>
    <submittedName>
        <fullName evidence="2">Uncharacterized protein</fullName>
    </submittedName>
</protein>
<feature type="transmembrane region" description="Helical" evidence="1">
    <location>
        <begin position="36"/>
        <end position="55"/>
    </location>
</feature>
<dbReference type="STRING" id="686796.SAMN04488104_103725"/>
<proteinExistence type="predicted"/>
<dbReference type="EMBL" id="FNAC01000037">
    <property type="protein sequence ID" value="SDD55709.1"/>
    <property type="molecule type" value="Genomic_DNA"/>
</dbReference>
<name>A0A1G6VQ86_9BACT</name>